<accession>A0A5C6M8B9</accession>
<reference evidence="1 2" key="1">
    <citation type="submission" date="2019-08" db="EMBL/GenBank/DDBJ databases">
        <title>100 year-old enigma solved: identification of Planctomyces bekefii, the type genus and species of the phylum Planctomycetes.</title>
        <authorList>
            <person name="Svetlana D.N."/>
            <person name="Overmann J."/>
        </authorList>
    </citation>
    <scope>NUCLEOTIDE SEQUENCE [LARGE SCALE GENOMIC DNA]</scope>
    <source>
        <strain evidence="1">Phe10_nw2017</strain>
    </source>
</reference>
<comment type="caution">
    <text evidence="1">The sequence shown here is derived from an EMBL/GenBank/DDBJ whole genome shotgun (WGS) entry which is preliminary data.</text>
</comment>
<proteinExistence type="predicted"/>
<dbReference type="EMBL" id="SRHE01000090">
    <property type="protein sequence ID" value="TWW10439.1"/>
    <property type="molecule type" value="Genomic_DNA"/>
</dbReference>
<sequence length="278" mass="31594">MINDDAVLGLEFSPSKSFEFGGAFNESLMRVIDLHGGIPKSAWKGEDLGTISPQNYAAMHAELYQSLKSFNKHIRRKVWNTDPQGRMRHKYQWSHNHGKAMEAVRRDMYAEIDQILKQNGWDKPDEGFSYDGQNYSPKSFADQVMKHSRKNYTIVPVDPIQSLLDRGRKEVSPDDALAQIQQLLASGKPIWASFRWLTKHVDASTGSIGKRWYESYMNVDSDGYHAVQIVGIDTGPTGTLAGIRIRNSWGEDSGDGGYFVMTPHYFRTYLQEFGFSNQ</sequence>
<dbReference type="Proteomes" id="UP000321083">
    <property type="component" value="Unassembled WGS sequence"/>
</dbReference>
<name>A0A5C6M8B9_9PLAN</name>
<evidence type="ECO:0000313" key="2">
    <source>
        <dbReference type="Proteomes" id="UP000321083"/>
    </source>
</evidence>
<evidence type="ECO:0008006" key="3">
    <source>
        <dbReference type="Google" id="ProtNLM"/>
    </source>
</evidence>
<protein>
    <recommendedName>
        <fullName evidence="3">Peptidase C1A papain C-terminal domain-containing protein</fullName>
    </recommendedName>
</protein>
<dbReference type="AlphaFoldDB" id="A0A5C6M8B9"/>
<dbReference type="Gene3D" id="3.90.70.10">
    <property type="entry name" value="Cysteine proteinases"/>
    <property type="match status" value="1"/>
</dbReference>
<keyword evidence="2" id="KW-1185">Reference proteome</keyword>
<gene>
    <name evidence="1" type="ORF">E3A20_06690</name>
</gene>
<dbReference type="GO" id="GO:0006508">
    <property type="term" value="P:proteolysis"/>
    <property type="evidence" value="ECO:0007669"/>
    <property type="project" value="InterPro"/>
</dbReference>
<evidence type="ECO:0000313" key="1">
    <source>
        <dbReference type="EMBL" id="TWW10439.1"/>
    </source>
</evidence>
<dbReference type="GO" id="GO:0070005">
    <property type="term" value="F:cysteine-type aminopeptidase activity"/>
    <property type="evidence" value="ECO:0007669"/>
    <property type="project" value="InterPro"/>
</dbReference>
<dbReference type="InterPro" id="IPR038765">
    <property type="entry name" value="Papain-like_cys_pep_sf"/>
</dbReference>
<dbReference type="SUPFAM" id="SSF54001">
    <property type="entry name" value="Cysteine proteinases"/>
    <property type="match status" value="1"/>
</dbReference>
<dbReference type="Pfam" id="PF03051">
    <property type="entry name" value="Peptidase_C1_2"/>
    <property type="match status" value="1"/>
</dbReference>
<reference evidence="1 2" key="2">
    <citation type="submission" date="2019-08" db="EMBL/GenBank/DDBJ databases">
        <authorList>
            <person name="Henke P."/>
        </authorList>
    </citation>
    <scope>NUCLEOTIDE SEQUENCE [LARGE SCALE GENOMIC DNA]</scope>
    <source>
        <strain evidence="1">Phe10_nw2017</strain>
    </source>
</reference>
<organism evidence="1 2">
    <name type="scientific">Planctomyces bekefii</name>
    <dbReference type="NCBI Taxonomy" id="1653850"/>
    <lineage>
        <taxon>Bacteria</taxon>
        <taxon>Pseudomonadati</taxon>
        <taxon>Planctomycetota</taxon>
        <taxon>Planctomycetia</taxon>
        <taxon>Planctomycetales</taxon>
        <taxon>Planctomycetaceae</taxon>
        <taxon>Planctomyces</taxon>
    </lineage>
</organism>
<dbReference type="InterPro" id="IPR004134">
    <property type="entry name" value="Peptidase_C1B"/>
</dbReference>